<reference evidence="3" key="1">
    <citation type="journal article" date="2019" name="Int. J. Syst. Evol. Microbiol.">
        <title>The Global Catalogue of Microorganisms (GCM) 10K type strain sequencing project: providing services to taxonomists for standard genome sequencing and annotation.</title>
        <authorList>
            <consortium name="The Broad Institute Genomics Platform"/>
            <consortium name="The Broad Institute Genome Sequencing Center for Infectious Disease"/>
            <person name="Wu L."/>
            <person name="Ma J."/>
        </authorList>
    </citation>
    <scope>NUCLEOTIDE SEQUENCE [LARGE SCALE GENOMIC DNA]</scope>
    <source>
        <strain evidence="3">JCM 12393</strain>
    </source>
</reference>
<evidence type="ECO:0000313" key="2">
    <source>
        <dbReference type="EMBL" id="GAA1394303.1"/>
    </source>
</evidence>
<dbReference type="InterPro" id="IPR046701">
    <property type="entry name" value="DUF6571"/>
</dbReference>
<feature type="domain" description="DUF6571" evidence="1">
    <location>
        <begin position="338"/>
        <end position="664"/>
    </location>
</feature>
<evidence type="ECO:0000259" key="1">
    <source>
        <dbReference type="Pfam" id="PF20211"/>
    </source>
</evidence>
<evidence type="ECO:0000313" key="3">
    <source>
        <dbReference type="Proteomes" id="UP001499863"/>
    </source>
</evidence>
<keyword evidence="3" id="KW-1185">Reference proteome</keyword>
<accession>A0ABP4IPP8</accession>
<dbReference type="Pfam" id="PF20211">
    <property type="entry name" value="DUF6571"/>
    <property type="match status" value="1"/>
</dbReference>
<proteinExistence type="predicted"/>
<dbReference type="RefSeq" id="WP_344333904.1">
    <property type="nucleotide sequence ID" value="NZ_BAAAKJ010000148.1"/>
</dbReference>
<protein>
    <submittedName>
        <fullName evidence="2">PPE domain-containing protein</fullName>
    </submittedName>
</protein>
<dbReference type="EMBL" id="BAAAKJ010000148">
    <property type="protein sequence ID" value="GAA1394303.1"/>
    <property type="molecule type" value="Genomic_DNA"/>
</dbReference>
<organism evidence="2 3">
    <name type="scientific">Kitasatospora putterlickiae</name>
    <dbReference type="NCBI Taxonomy" id="221725"/>
    <lineage>
        <taxon>Bacteria</taxon>
        <taxon>Bacillati</taxon>
        <taxon>Actinomycetota</taxon>
        <taxon>Actinomycetes</taxon>
        <taxon>Kitasatosporales</taxon>
        <taxon>Streptomycetaceae</taxon>
        <taxon>Kitasatospora</taxon>
    </lineage>
</organism>
<sequence length="718" mass="76558">MSLLGFEDVMKADPSAMAKAAADWTEMARKYQQVQHRLDNEVLSVTGNQGLWMGSTALAANQHVAFTRQQSVDAQTEAKAVASIITDAKNDFEAAQKKLKQAVADAQADGMKVTGTGAVMFDVGALDPATKQDYRHDRDYQQERGEAAGRWAQKIKICVEEATAADERAARGLRRAAKVGDLVNEFNGQAVGGGDEADGKRAADLASRLKDGKTLSPEELAELNNLMKANSGNPVYGQTLLNALGPQGTLLLADELEVRINDRDGKNKGEYGELQTNLANTIGGATRDTSSKFYQDFRKGLQEAGVKNINERHFGGKSEPIYGYQTLATLLQKGNAGYGSQFLNDLGTDILKAERDDKNRWSSHQFNGPRPDLVHDPVDGVLKLMGQNPEAATQFLDPKGPGAEDRLKYLLRDREWPTSYVNTLYGPPIIDKSTHQDGLAAALEAAATGDVPGEGTHNGGPHTPAQARVMQGAIDALDAGGKGSEMHDDLKTPLANALSDYVEDTHKILSDNVYAGAGGIREENGAGHLDGSNASLVRVLRGVSDEPEAYATLYSAERAMTAELIAGLPPGTDPKGVDLPAQRIGTALGAYDAIRTDVILDNKDDRMEWADKTSSYGSAMNGVVTGFIPEVGDLAGAIVDLGIEEWADGVKKDAQDAGNSAASEAHFAALRDSKEMAKGWGNINGAQSDADYVYSKMTTGHTTGHANAMSALGRNGQQ</sequence>
<comment type="caution">
    <text evidence="2">The sequence shown here is derived from an EMBL/GenBank/DDBJ whole genome shotgun (WGS) entry which is preliminary data.</text>
</comment>
<gene>
    <name evidence="2" type="ORF">GCM10009639_28290</name>
</gene>
<dbReference type="Proteomes" id="UP001499863">
    <property type="component" value="Unassembled WGS sequence"/>
</dbReference>
<name>A0ABP4IPP8_9ACTN</name>